<accession>A0A072TVI4</accession>
<name>A0A072TVI4_MEDTR</name>
<dbReference type="EnsemblPlants" id="KEH17550">
    <property type="protein sequence ID" value="KEH17550"/>
    <property type="gene ID" value="MTR_0008s0110"/>
</dbReference>
<reference evidence="2" key="3">
    <citation type="submission" date="2015-06" db="UniProtKB">
        <authorList>
            <consortium name="EnsemblPlants"/>
        </authorList>
    </citation>
    <scope>IDENTIFICATION</scope>
    <source>
        <strain evidence="2">cv. Jemalong A17</strain>
    </source>
</reference>
<reference evidence="1 3" key="2">
    <citation type="journal article" date="2014" name="BMC Genomics">
        <title>An improved genome release (version Mt4.0) for the model legume Medicago truncatula.</title>
        <authorList>
            <person name="Tang H."/>
            <person name="Krishnakumar V."/>
            <person name="Bidwell S."/>
            <person name="Rosen B."/>
            <person name="Chan A."/>
            <person name="Zhou S."/>
            <person name="Gentzbittel L."/>
            <person name="Childs K.L."/>
            <person name="Yandell M."/>
            <person name="Gundlach H."/>
            <person name="Mayer K.F."/>
            <person name="Schwartz D.C."/>
            <person name="Town C.D."/>
        </authorList>
    </citation>
    <scope>GENOME REANNOTATION</scope>
    <source>
        <strain evidence="1">A17</strain>
        <strain evidence="2 3">cv. Jemalong A17</strain>
    </source>
</reference>
<organism evidence="1 3">
    <name type="scientific">Medicago truncatula</name>
    <name type="common">Barrel medic</name>
    <name type="synonym">Medicago tribuloides</name>
    <dbReference type="NCBI Taxonomy" id="3880"/>
    <lineage>
        <taxon>Eukaryota</taxon>
        <taxon>Viridiplantae</taxon>
        <taxon>Streptophyta</taxon>
        <taxon>Embryophyta</taxon>
        <taxon>Tracheophyta</taxon>
        <taxon>Spermatophyta</taxon>
        <taxon>Magnoliopsida</taxon>
        <taxon>eudicotyledons</taxon>
        <taxon>Gunneridae</taxon>
        <taxon>Pentapetalae</taxon>
        <taxon>rosids</taxon>
        <taxon>fabids</taxon>
        <taxon>Fabales</taxon>
        <taxon>Fabaceae</taxon>
        <taxon>Papilionoideae</taxon>
        <taxon>50 kb inversion clade</taxon>
        <taxon>NPAAA clade</taxon>
        <taxon>Hologalegina</taxon>
        <taxon>IRL clade</taxon>
        <taxon>Trifolieae</taxon>
        <taxon>Medicago</taxon>
    </lineage>
</organism>
<dbReference type="HOGENOM" id="CLU_1654797_0_0_1"/>
<evidence type="ECO:0000313" key="3">
    <source>
        <dbReference type="Proteomes" id="UP000002051"/>
    </source>
</evidence>
<dbReference type="EMBL" id="KL402733">
    <property type="protein sequence ID" value="KEH17550.1"/>
    <property type="molecule type" value="Genomic_DNA"/>
</dbReference>
<keyword evidence="3" id="KW-1185">Reference proteome</keyword>
<protein>
    <submittedName>
        <fullName evidence="1 2">Uncharacterized protein</fullName>
    </submittedName>
</protein>
<dbReference type="AlphaFoldDB" id="A0A072TVI4"/>
<sequence>MFQHQIRAECQVRCFNIELAENRQIKANITDVDFLARYIEDVICDVSTLDAQKADVPFNVPTSNSKQNKNKKKKNDKKVKNTVSLLTQFSDNTPTLGATKLGRKSTSVVLIQKLSANSSFTLYDLGPTSIEFNLGTPRSEIPSHYPMYTIYLAPCFTTSE</sequence>
<proteinExistence type="predicted"/>
<dbReference type="Proteomes" id="UP000002051">
    <property type="component" value="Unassembled WGS sequence"/>
</dbReference>
<evidence type="ECO:0000313" key="1">
    <source>
        <dbReference type="EMBL" id="KEH17550.1"/>
    </source>
</evidence>
<gene>
    <name evidence="1" type="ORF">MTR_0008s0110</name>
</gene>
<evidence type="ECO:0000313" key="2">
    <source>
        <dbReference type="EnsemblPlants" id="KEH17550"/>
    </source>
</evidence>
<reference evidence="1 3" key="1">
    <citation type="journal article" date="2011" name="Nature">
        <title>The Medicago genome provides insight into the evolution of rhizobial symbioses.</title>
        <authorList>
            <person name="Young N.D."/>
            <person name="Debelle F."/>
            <person name="Oldroyd G.E."/>
            <person name="Geurts R."/>
            <person name="Cannon S.B."/>
            <person name="Udvardi M.K."/>
            <person name="Benedito V.A."/>
            <person name="Mayer K.F."/>
            <person name="Gouzy J."/>
            <person name="Schoof H."/>
            <person name="Van de Peer Y."/>
            <person name="Proost S."/>
            <person name="Cook D.R."/>
            <person name="Meyers B.C."/>
            <person name="Spannagl M."/>
            <person name="Cheung F."/>
            <person name="De Mita S."/>
            <person name="Krishnakumar V."/>
            <person name="Gundlach H."/>
            <person name="Zhou S."/>
            <person name="Mudge J."/>
            <person name="Bharti A.K."/>
            <person name="Murray J.D."/>
            <person name="Naoumkina M.A."/>
            <person name="Rosen B."/>
            <person name="Silverstein K.A."/>
            <person name="Tang H."/>
            <person name="Rombauts S."/>
            <person name="Zhao P.X."/>
            <person name="Zhou P."/>
            <person name="Barbe V."/>
            <person name="Bardou P."/>
            <person name="Bechner M."/>
            <person name="Bellec A."/>
            <person name="Berger A."/>
            <person name="Berges H."/>
            <person name="Bidwell S."/>
            <person name="Bisseling T."/>
            <person name="Choisne N."/>
            <person name="Couloux A."/>
            <person name="Denny R."/>
            <person name="Deshpande S."/>
            <person name="Dai X."/>
            <person name="Doyle J.J."/>
            <person name="Dudez A.M."/>
            <person name="Farmer A.D."/>
            <person name="Fouteau S."/>
            <person name="Franken C."/>
            <person name="Gibelin C."/>
            <person name="Gish J."/>
            <person name="Goldstein S."/>
            <person name="Gonzalez A.J."/>
            <person name="Green P.J."/>
            <person name="Hallab A."/>
            <person name="Hartog M."/>
            <person name="Hua A."/>
            <person name="Humphray S.J."/>
            <person name="Jeong D.H."/>
            <person name="Jing Y."/>
            <person name="Jocker A."/>
            <person name="Kenton S.M."/>
            <person name="Kim D.J."/>
            <person name="Klee K."/>
            <person name="Lai H."/>
            <person name="Lang C."/>
            <person name="Lin S."/>
            <person name="Macmil S.L."/>
            <person name="Magdelenat G."/>
            <person name="Matthews L."/>
            <person name="McCorrison J."/>
            <person name="Monaghan E.L."/>
            <person name="Mun J.H."/>
            <person name="Najar F.Z."/>
            <person name="Nicholson C."/>
            <person name="Noirot C."/>
            <person name="O'Bleness M."/>
            <person name="Paule C.R."/>
            <person name="Poulain J."/>
            <person name="Prion F."/>
            <person name="Qin B."/>
            <person name="Qu C."/>
            <person name="Retzel E.F."/>
            <person name="Riddle C."/>
            <person name="Sallet E."/>
            <person name="Samain S."/>
            <person name="Samson N."/>
            <person name="Sanders I."/>
            <person name="Saurat O."/>
            <person name="Scarpelli C."/>
            <person name="Schiex T."/>
            <person name="Segurens B."/>
            <person name="Severin A.J."/>
            <person name="Sherrier D.J."/>
            <person name="Shi R."/>
            <person name="Sims S."/>
            <person name="Singer S.R."/>
            <person name="Sinharoy S."/>
            <person name="Sterck L."/>
            <person name="Viollet A."/>
            <person name="Wang B.B."/>
            <person name="Wang K."/>
            <person name="Wang M."/>
            <person name="Wang X."/>
            <person name="Warfsmann J."/>
            <person name="Weissenbach J."/>
            <person name="White D.D."/>
            <person name="White J.D."/>
            <person name="Wiley G.B."/>
            <person name="Wincker P."/>
            <person name="Xing Y."/>
            <person name="Yang L."/>
            <person name="Yao Z."/>
            <person name="Ying F."/>
            <person name="Zhai J."/>
            <person name="Zhou L."/>
            <person name="Zuber A."/>
            <person name="Denarie J."/>
            <person name="Dixon R.A."/>
            <person name="May G.D."/>
            <person name="Schwartz D.C."/>
            <person name="Rogers J."/>
            <person name="Quetier F."/>
            <person name="Town C.D."/>
            <person name="Roe B.A."/>
        </authorList>
    </citation>
    <scope>NUCLEOTIDE SEQUENCE [LARGE SCALE GENOMIC DNA]</scope>
    <source>
        <strain evidence="1">A17</strain>
        <strain evidence="2 3">cv. Jemalong A17</strain>
    </source>
</reference>